<dbReference type="KEGG" id="rht:NT26_1054"/>
<dbReference type="AlphaFoldDB" id="L0NCF3"/>
<keyword evidence="3" id="KW-1185">Reference proteome</keyword>
<feature type="region of interest" description="Disordered" evidence="1">
    <location>
        <begin position="1"/>
        <end position="42"/>
    </location>
</feature>
<sequence length="84" mass="9229">MARKDTSANPSRAKYTAAQAKSRAAERAHMAGRLPPRANGATNTVVATTPAVQLLRRYLVWELLLACILRSPLKPKGRLIEPKH</sequence>
<reference evidence="2 3" key="1">
    <citation type="journal article" date="2013" name="Genome Biol. Evol.">
        <title>Life in an arsenic-containing gold mine: genome and physiology of the autotrophic arsenite-oxidizing bacterium rhizobium sp. NT-26.</title>
        <authorList>
            <person name="Andres J."/>
            <person name="Arsene-Ploetze F."/>
            <person name="Barbe V."/>
            <person name="Brochier-Armanet C."/>
            <person name="Cleiss-Arnold J."/>
            <person name="Coppee J.Y."/>
            <person name="Dillies M.A."/>
            <person name="Geist"/>
            <person name="L"/>
            <person name="Joublin A."/>
            <person name="Koechler S."/>
            <person name="Lassalle F."/>
            <person name="Marchal M."/>
            <person name="Medigue C."/>
            <person name="Muller D."/>
            <person name="Nesme X."/>
            <person name="Plewniak F."/>
            <person name="Proux C."/>
            <person name="Ramirez-Bahena M.H."/>
            <person name="Schenowitz C."/>
            <person name="Sismeiro O."/>
            <person name="Vallenet D."/>
            <person name="Santini J.M."/>
            <person name="Bertin P.N."/>
        </authorList>
    </citation>
    <scope>NUCLEOTIDE SEQUENCE [LARGE SCALE GENOMIC DNA]</scope>
    <source>
        <strain evidence="2 3">NT-26</strain>
    </source>
</reference>
<evidence type="ECO:0000313" key="2">
    <source>
        <dbReference type="EMBL" id="CCF18778.1"/>
    </source>
</evidence>
<gene>
    <name evidence="2" type="ORF">NT26_1054</name>
</gene>
<accession>L0NCF3</accession>
<organism evidence="2 3">
    <name type="scientific">Pseudorhizobium banfieldiae</name>
    <dbReference type="NCBI Taxonomy" id="1125847"/>
    <lineage>
        <taxon>Bacteria</taxon>
        <taxon>Pseudomonadati</taxon>
        <taxon>Pseudomonadota</taxon>
        <taxon>Alphaproteobacteria</taxon>
        <taxon>Hyphomicrobiales</taxon>
        <taxon>Rhizobiaceae</taxon>
        <taxon>Rhizobium/Agrobacterium group</taxon>
        <taxon>Pseudorhizobium</taxon>
    </lineage>
</organism>
<dbReference type="Proteomes" id="UP000010792">
    <property type="component" value="Chromosome"/>
</dbReference>
<name>L0NCF3_9HYPH</name>
<dbReference type="EMBL" id="FO082820">
    <property type="protein sequence ID" value="CCF18778.1"/>
    <property type="molecule type" value="Genomic_DNA"/>
</dbReference>
<proteinExistence type="predicted"/>
<evidence type="ECO:0000256" key="1">
    <source>
        <dbReference type="SAM" id="MobiDB-lite"/>
    </source>
</evidence>
<evidence type="ECO:0000313" key="3">
    <source>
        <dbReference type="Proteomes" id="UP000010792"/>
    </source>
</evidence>
<protein>
    <submittedName>
        <fullName evidence="2">Uncharacterized protein</fullName>
    </submittedName>
</protein>